<organism evidence="10 11">
    <name type="scientific">Enorma phocaeensis</name>
    <dbReference type="NCBI Taxonomy" id="1871019"/>
    <lineage>
        <taxon>Bacteria</taxon>
        <taxon>Bacillati</taxon>
        <taxon>Actinomycetota</taxon>
        <taxon>Coriobacteriia</taxon>
        <taxon>Coriobacteriales</taxon>
        <taxon>Coriobacteriaceae</taxon>
        <taxon>Enorma</taxon>
    </lineage>
</organism>
<dbReference type="Pfam" id="PF01648">
    <property type="entry name" value="ACPS"/>
    <property type="match status" value="1"/>
</dbReference>
<comment type="similarity">
    <text evidence="8">Belongs to the P-Pant transferase superfamily. AcpS family.</text>
</comment>
<keyword evidence="6 8" id="KW-0443">Lipid metabolism</keyword>
<keyword evidence="7 8" id="KW-0275">Fatty acid biosynthesis</keyword>
<dbReference type="AlphaFoldDB" id="A0A921LUP4"/>
<comment type="function">
    <text evidence="8">Transfers the 4'-phosphopantetheine moiety from coenzyme A to a Ser of acyl-carrier-protein.</text>
</comment>
<dbReference type="InterPro" id="IPR008278">
    <property type="entry name" value="4-PPantetheinyl_Trfase_dom"/>
</dbReference>
<keyword evidence="4 8" id="KW-0276">Fatty acid metabolism</keyword>
<evidence type="ECO:0000256" key="5">
    <source>
        <dbReference type="ARBA" id="ARBA00022842"/>
    </source>
</evidence>
<dbReference type="GO" id="GO:0008897">
    <property type="term" value="F:holo-[acyl-carrier-protein] synthase activity"/>
    <property type="evidence" value="ECO:0007669"/>
    <property type="project" value="UniProtKB-UniRule"/>
</dbReference>
<reference evidence="10" key="2">
    <citation type="submission" date="2021-09" db="EMBL/GenBank/DDBJ databases">
        <authorList>
            <person name="Gilroy R."/>
        </authorList>
    </citation>
    <scope>NUCLEOTIDE SEQUENCE</scope>
    <source>
        <strain evidence="10">ChiHjej13B12-9602</strain>
    </source>
</reference>
<evidence type="ECO:0000313" key="11">
    <source>
        <dbReference type="Proteomes" id="UP000753256"/>
    </source>
</evidence>
<dbReference type="SUPFAM" id="SSF56214">
    <property type="entry name" value="4'-phosphopantetheinyl transferase"/>
    <property type="match status" value="1"/>
</dbReference>
<evidence type="ECO:0000256" key="1">
    <source>
        <dbReference type="ARBA" id="ARBA00022516"/>
    </source>
</evidence>
<proteinExistence type="inferred from homology"/>
<dbReference type="Proteomes" id="UP000753256">
    <property type="component" value="Unassembled WGS sequence"/>
</dbReference>
<comment type="subcellular location">
    <subcellularLocation>
        <location evidence="8">Cytoplasm</location>
    </subcellularLocation>
</comment>
<sequence length="186" mass="20263">MAEAGIGVDIVEIPRMERILERTPSFARRVFTEEEQAYCNSSARPAAHYASRFAAREAVLKALGTGFSQGIGRKDVSVSRDDRGRPIAVLAGRALEIAREQGIVEVALSLSLSSDLAVANAMTITEGARPRPKDQGETERQRIARSFKEARSILDDLERIQSDELIALSGETEIDHGGSHETSSQL</sequence>
<dbReference type="EC" id="2.7.8.7" evidence="8"/>
<evidence type="ECO:0000313" key="10">
    <source>
        <dbReference type="EMBL" id="HJG37997.1"/>
    </source>
</evidence>
<accession>A0A921LUP4</accession>
<dbReference type="GO" id="GO:0006633">
    <property type="term" value="P:fatty acid biosynthetic process"/>
    <property type="evidence" value="ECO:0007669"/>
    <property type="project" value="UniProtKB-UniRule"/>
</dbReference>
<dbReference type="HAMAP" id="MF_00101">
    <property type="entry name" value="AcpS"/>
    <property type="match status" value="1"/>
</dbReference>
<gene>
    <name evidence="8 10" type="primary">acpS</name>
    <name evidence="10" type="ORF">K8V70_09125</name>
</gene>
<dbReference type="NCBIfam" id="TIGR00556">
    <property type="entry name" value="pantethn_trn"/>
    <property type="match status" value="1"/>
</dbReference>
<evidence type="ECO:0000256" key="6">
    <source>
        <dbReference type="ARBA" id="ARBA00023098"/>
    </source>
</evidence>
<dbReference type="EMBL" id="DYUZ01000033">
    <property type="protein sequence ID" value="HJG37997.1"/>
    <property type="molecule type" value="Genomic_DNA"/>
</dbReference>
<comment type="catalytic activity">
    <reaction evidence="8">
        <text>apo-[ACP] + CoA = holo-[ACP] + adenosine 3',5'-bisphosphate + H(+)</text>
        <dbReference type="Rhea" id="RHEA:12068"/>
        <dbReference type="Rhea" id="RHEA-COMP:9685"/>
        <dbReference type="Rhea" id="RHEA-COMP:9690"/>
        <dbReference type="ChEBI" id="CHEBI:15378"/>
        <dbReference type="ChEBI" id="CHEBI:29999"/>
        <dbReference type="ChEBI" id="CHEBI:57287"/>
        <dbReference type="ChEBI" id="CHEBI:58343"/>
        <dbReference type="ChEBI" id="CHEBI:64479"/>
        <dbReference type="EC" id="2.7.8.7"/>
    </reaction>
</comment>
<dbReference type="Gene3D" id="3.90.470.20">
    <property type="entry name" value="4'-phosphopantetheinyl transferase domain"/>
    <property type="match status" value="1"/>
</dbReference>
<evidence type="ECO:0000256" key="7">
    <source>
        <dbReference type="ARBA" id="ARBA00023160"/>
    </source>
</evidence>
<evidence type="ECO:0000256" key="4">
    <source>
        <dbReference type="ARBA" id="ARBA00022832"/>
    </source>
</evidence>
<name>A0A921LUP4_9ACTN</name>
<dbReference type="InterPro" id="IPR002582">
    <property type="entry name" value="ACPS"/>
</dbReference>
<keyword evidence="1 8" id="KW-0444">Lipid biosynthesis</keyword>
<keyword evidence="8" id="KW-0963">Cytoplasm</keyword>
<keyword evidence="5 8" id="KW-0460">Magnesium</keyword>
<dbReference type="InterPro" id="IPR004568">
    <property type="entry name" value="Ppantetheine-prot_Trfase_dom"/>
</dbReference>
<dbReference type="RefSeq" id="WP_273191131.1">
    <property type="nucleotide sequence ID" value="NZ_DYUZ01000033.1"/>
</dbReference>
<feature type="binding site" evidence="8">
    <location>
        <position position="9"/>
    </location>
    <ligand>
        <name>Mg(2+)</name>
        <dbReference type="ChEBI" id="CHEBI:18420"/>
    </ligand>
</feature>
<reference evidence="10" key="1">
    <citation type="journal article" date="2021" name="PeerJ">
        <title>Extensive microbial diversity within the chicken gut microbiome revealed by metagenomics and culture.</title>
        <authorList>
            <person name="Gilroy R."/>
            <person name="Ravi A."/>
            <person name="Getino M."/>
            <person name="Pursley I."/>
            <person name="Horton D.L."/>
            <person name="Alikhan N.F."/>
            <person name="Baker D."/>
            <person name="Gharbi K."/>
            <person name="Hall N."/>
            <person name="Watson M."/>
            <person name="Adriaenssens E.M."/>
            <person name="Foster-Nyarko E."/>
            <person name="Jarju S."/>
            <person name="Secka A."/>
            <person name="Antonio M."/>
            <person name="Oren A."/>
            <person name="Chaudhuri R.R."/>
            <person name="La Ragione R."/>
            <person name="Hildebrand F."/>
            <person name="Pallen M.J."/>
        </authorList>
    </citation>
    <scope>NUCLEOTIDE SEQUENCE</scope>
    <source>
        <strain evidence="10">ChiHjej13B12-9602</strain>
    </source>
</reference>
<protein>
    <recommendedName>
        <fullName evidence="8">Holo-[acyl-carrier-protein] synthase</fullName>
        <shortName evidence="8">Holo-ACP synthase</shortName>
        <ecNumber evidence="8">2.7.8.7</ecNumber>
    </recommendedName>
    <alternativeName>
        <fullName evidence="8">4'-phosphopantetheinyl transferase AcpS</fullName>
    </alternativeName>
</protein>
<feature type="binding site" evidence="8">
    <location>
        <position position="57"/>
    </location>
    <ligand>
        <name>Mg(2+)</name>
        <dbReference type="ChEBI" id="CHEBI:18420"/>
    </ligand>
</feature>
<dbReference type="GO" id="GO:0000287">
    <property type="term" value="F:magnesium ion binding"/>
    <property type="evidence" value="ECO:0007669"/>
    <property type="project" value="UniProtKB-UniRule"/>
</dbReference>
<keyword evidence="3 8" id="KW-0479">Metal-binding</keyword>
<keyword evidence="2 8" id="KW-0808">Transferase</keyword>
<evidence type="ECO:0000259" key="9">
    <source>
        <dbReference type="Pfam" id="PF01648"/>
    </source>
</evidence>
<dbReference type="InterPro" id="IPR037143">
    <property type="entry name" value="4-PPantetheinyl_Trfase_dom_sf"/>
</dbReference>
<evidence type="ECO:0000256" key="3">
    <source>
        <dbReference type="ARBA" id="ARBA00022723"/>
    </source>
</evidence>
<comment type="cofactor">
    <cofactor evidence="8">
        <name>Mg(2+)</name>
        <dbReference type="ChEBI" id="CHEBI:18420"/>
    </cofactor>
</comment>
<dbReference type="GO" id="GO:0005737">
    <property type="term" value="C:cytoplasm"/>
    <property type="evidence" value="ECO:0007669"/>
    <property type="project" value="UniProtKB-SubCell"/>
</dbReference>
<dbReference type="NCBIfam" id="TIGR00516">
    <property type="entry name" value="acpS"/>
    <property type="match status" value="1"/>
</dbReference>
<comment type="caution">
    <text evidence="10">The sequence shown here is derived from an EMBL/GenBank/DDBJ whole genome shotgun (WGS) entry which is preliminary data.</text>
</comment>
<evidence type="ECO:0000256" key="8">
    <source>
        <dbReference type="HAMAP-Rule" id="MF_00101"/>
    </source>
</evidence>
<feature type="domain" description="4'-phosphopantetheinyl transferase" evidence="9">
    <location>
        <begin position="5"/>
        <end position="97"/>
    </location>
</feature>
<evidence type="ECO:0000256" key="2">
    <source>
        <dbReference type="ARBA" id="ARBA00022679"/>
    </source>
</evidence>